<sequence>MLLVTLLLGVFCGISAENVYCTYYRQTNEITCGTVTCPTHVPPDHDLQVDGIDAKLPLGWVLDIGISTQIFRSGIVLVALASTPAKT</sequence>
<proteinExistence type="predicted"/>
<evidence type="ECO:0000313" key="3">
    <source>
        <dbReference type="WBParaSite" id="Pan_g4889.t1"/>
    </source>
</evidence>
<accession>A0A7E4W178</accession>
<keyword evidence="1" id="KW-0732">Signal</keyword>
<protein>
    <submittedName>
        <fullName evidence="3">Secreted protein</fullName>
    </submittedName>
</protein>
<keyword evidence="2" id="KW-1185">Reference proteome</keyword>
<dbReference type="WBParaSite" id="Pan_g4889.t1">
    <property type="protein sequence ID" value="Pan_g4889.t1"/>
    <property type="gene ID" value="Pan_g4889"/>
</dbReference>
<dbReference type="AlphaFoldDB" id="A0A7E4W178"/>
<reference evidence="2" key="1">
    <citation type="journal article" date="2013" name="Genetics">
        <title>The draft genome and transcriptome of Panagrellus redivivus are shaped by the harsh demands of a free-living lifestyle.</title>
        <authorList>
            <person name="Srinivasan J."/>
            <person name="Dillman A.R."/>
            <person name="Macchietto M.G."/>
            <person name="Heikkinen L."/>
            <person name="Lakso M."/>
            <person name="Fracchia K.M."/>
            <person name="Antoshechkin I."/>
            <person name="Mortazavi A."/>
            <person name="Wong G."/>
            <person name="Sternberg P.W."/>
        </authorList>
    </citation>
    <scope>NUCLEOTIDE SEQUENCE [LARGE SCALE GENOMIC DNA]</scope>
    <source>
        <strain evidence="2">MT8872</strain>
    </source>
</reference>
<evidence type="ECO:0000313" key="2">
    <source>
        <dbReference type="Proteomes" id="UP000492821"/>
    </source>
</evidence>
<reference evidence="3" key="2">
    <citation type="submission" date="2020-10" db="UniProtKB">
        <authorList>
            <consortium name="WormBaseParasite"/>
        </authorList>
    </citation>
    <scope>IDENTIFICATION</scope>
</reference>
<name>A0A7E4W178_PANRE</name>
<evidence type="ECO:0000256" key="1">
    <source>
        <dbReference type="SAM" id="SignalP"/>
    </source>
</evidence>
<feature type="chain" id="PRO_5028882138" evidence="1">
    <location>
        <begin position="17"/>
        <end position="87"/>
    </location>
</feature>
<dbReference type="Proteomes" id="UP000492821">
    <property type="component" value="Unassembled WGS sequence"/>
</dbReference>
<organism evidence="2 3">
    <name type="scientific">Panagrellus redivivus</name>
    <name type="common">Microworm</name>
    <dbReference type="NCBI Taxonomy" id="6233"/>
    <lineage>
        <taxon>Eukaryota</taxon>
        <taxon>Metazoa</taxon>
        <taxon>Ecdysozoa</taxon>
        <taxon>Nematoda</taxon>
        <taxon>Chromadorea</taxon>
        <taxon>Rhabditida</taxon>
        <taxon>Tylenchina</taxon>
        <taxon>Panagrolaimomorpha</taxon>
        <taxon>Panagrolaimoidea</taxon>
        <taxon>Panagrolaimidae</taxon>
        <taxon>Panagrellus</taxon>
    </lineage>
</organism>
<feature type="signal peptide" evidence="1">
    <location>
        <begin position="1"/>
        <end position="16"/>
    </location>
</feature>